<organism evidence="2 3">
    <name type="scientific">Podospora fimiseda</name>
    <dbReference type="NCBI Taxonomy" id="252190"/>
    <lineage>
        <taxon>Eukaryota</taxon>
        <taxon>Fungi</taxon>
        <taxon>Dikarya</taxon>
        <taxon>Ascomycota</taxon>
        <taxon>Pezizomycotina</taxon>
        <taxon>Sordariomycetes</taxon>
        <taxon>Sordariomycetidae</taxon>
        <taxon>Sordariales</taxon>
        <taxon>Podosporaceae</taxon>
        <taxon>Podospora</taxon>
    </lineage>
</organism>
<feature type="region of interest" description="Disordered" evidence="1">
    <location>
        <begin position="758"/>
        <end position="859"/>
    </location>
</feature>
<reference evidence="2" key="2">
    <citation type="submission" date="2023-05" db="EMBL/GenBank/DDBJ databases">
        <authorList>
            <consortium name="Lawrence Berkeley National Laboratory"/>
            <person name="Steindorff A."/>
            <person name="Hensen N."/>
            <person name="Bonometti L."/>
            <person name="Westerberg I."/>
            <person name="Brannstrom I.O."/>
            <person name="Guillou S."/>
            <person name="Cros-Aarteil S."/>
            <person name="Calhoun S."/>
            <person name="Haridas S."/>
            <person name="Kuo A."/>
            <person name="Mondo S."/>
            <person name="Pangilinan J."/>
            <person name="Riley R."/>
            <person name="Labutti K."/>
            <person name="Andreopoulos B."/>
            <person name="Lipzen A."/>
            <person name="Chen C."/>
            <person name="Yanf M."/>
            <person name="Daum C."/>
            <person name="Ng V."/>
            <person name="Clum A."/>
            <person name="Ohm R."/>
            <person name="Martin F."/>
            <person name="Silar P."/>
            <person name="Natvig D."/>
            <person name="Lalanne C."/>
            <person name="Gautier V."/>
            <person name="Ament-Velasquez S.L."/>
            <person name="Kruys A."/>
            <person name="Hutchinson M.I."/>
            <person name="Powell A.J."/>
            <person name="Barry K."/>
            <person name="Miller A.N."/>
            <person name="Grigoriev I.V."/>
            <person name="Debuchy R."/>
            <person name="Gladieux P."/>
            <person name="Thoren M.H."/>
            <person name="Johannesson H."/>
        </authorList>
    </citation>
    <scope>NUCLEOTIDE SEQUENCE</scope>
    <source>
        <strain evidence="2">CBS 990.96</strain>
    </source>
</reference>
<sequence length="859" mass="93910">MDEAGLSVDAGSLGQLDHDQLEQLNHEDQFDFEAEGFDFNLDGAYDAPAPVVTEDGTGNEFVETETSVNNIEVAVSQESGTTTDDIGAMVKETVTVAAVTDNDEIGYEDEEDDIQLGSTQPGEIGTAEETQDLSSEARPDAEAKEPENENNEANEAVVDYQDEIGYEDDELGVADISIDLKSEQATEPIADAAVEQPHEQSGHSQEANANNLMVHSDVEVHTEQVEDNAISDEQSEPVEPAADEGLDDHHMDDDKENVVDMNKHDGAAGEEYHDEEEYEDQSMLENYFVDEDEDISQGPSDLDKAIEDLTNSLPSIPEVEVLYNDGSYSLFGAPDDDPETYFLSGTNHLKNSLGELLSSLRQVLSEEIRPTDELLVSVEALGLEFGERSNEKFLARSLRELLDCHAALAAKNYGDFPTQPTLRLMVQQDCEEQFLQLLQEVELEAESSDNSEELDASEPHDEWPLANSLGDEQDDDAAQADLSEHSESHGSSATDDETTSVPPVSDAGPAALNEETDHADSSMEQGFSFEDTLDDPEYQASEDGDASRESPDEHMEDHTDEEIDDHSEENIDDHLEENINDQVEENAEEPVEGEAVAITAQEHVSEATQLSKTSDDTAAVTPHEEVHLEQTSDEATIDVHAVEQEVVGQSGDVFNNDAVTFEDLDEYIAASTEGGEHLGVFNDDELMLGYDNDAGLSTIEEREDEEYDDVTATLNIDDNAKHNNPDSAHDIENLENGNLQLGTPEIPAVAGDAESIHTSTTINGDEIDYEEHDAADDSFTPGASIQQSAAPISGQPDEIDWENDGLEDNEIEHNGVDTSFASEEQKEVTLTPSSLAAKRSRTDEAESLAEESDNKRRRT</sequence>
<feature type="compositionally biased region" description="Acidic residues" evidence="1">
    <location>
        <begin position="558"/>
        <end position="567"/>
    </location>
</feature>
<feature type="compositionally biased region" description="Acidic residues" evidence="1">
    <location>
        <begin position="160"/>
        <end position="172"/>
    </location>
</feature>
<accession>A0AAN7BWF7</accession>
<feature type="compositionally biased region" description="Acidic residues" evidence="1">
    <location>
        <begin position="443"/>
        <end position="456"/>
    </location>
</feature>
<feature type="compositionally biased region" description="Polar residues" evidence="1">
    <location>
        <begin position="781"/>
        <end position="790"/>
    </location>
</feature>
<feature type="compositionally biased region" description="Acidic residues" evidence="1">
    <location>
        <begin position="578"/>
        <end position="592"/>
    </location>
</feature>
<feature type="compositionally biased region" description="Basic and acidic residues" evidence="1">
    <location>
        <begin position="545"/>
        <end position="557"/>
    </location>
</feature>
<feature type="compositionally biased region" description="Acidic residues" evidence="1">
    <location>
        <begin position="101"/>
        <end position="114"/>
    </location>
</feature>
<evidence type="ECO:0000256" key="1">
    <source>
        <dbReference type="SAM" id="MobiDB-lite"/>
    </source>
</evidence>
<reference evidence="2" key="1">
    <citation type="journal article" date="2023" name="Mol. Phylogenet. Evol.">
        <title>Genome-scale phylogeny and comparative genomics of the fungal order Sordariales.</title>
        <authorList>
            <person name="Hensen N."/>
            <person name="Bonometti L."/>
            <person name="Westerberg I."/>
            <person name="Brannstrom I.O."/>
            <person name="Guillou S."/>
            <person name="Cros-Aarteil S."/>
            <person name="Calhoun S."/>
            <person name="Haridas S."/>
            <person name="Kuo A."/>
            <person name="Mondo S."/>
            <person name="Pangilinan J."/>
            <person name="Riley R."/>
            <person name="LaButti K."/>
            <person name="Andreopoulos B."/>
            <person name="Lipzen A."/>
            <person name="Chen C."/>
            <person name="Yan M."/>
            <person name="Daum C."/>
            <person name="Ng V."/>
            <person name="Clum A."/>
            <person name="Steindorff A."/>
            <person name="Ohm R.A."/>
            <person name="Martin F."/>
            <person name="Silar P."/>
            <person name="Natvig D.O."/>
            <person name="Lalanne C."/>
            <person name="Gautier V."/>
            <person name="Ament-Velasquez S.L."/>
            <person name="Kruys A."/>
            <person name="Hutchinson M.I."/>
            <person name="Powell A.J."/>
            <person name="Barry K."/>
            <person name="Miller A.N."/>
            <person name="Grigoriev I.V."/>
            <person name="Debuchy R."/>
            <person name="Gladieux P."/>
            <person name="Hiltunen Thoren M."/>
            <person name="Johannesson H."/>
        </authorList>
    </citation>
    <scope>NUCLEOTIDE SEQUENCE</scope>
    <source>
        <strain evidence="2">CBS 990.96</strain>
    </source>
</reference>
<gene>
    <name evidence="2" type="ORF">QBC38DRAFT_11026</name>
</gene>
<feature type="compositionally biased region" description="Acidic residues" evidence="1">
    <location>
        <begin position="797"/>
        <end position="810"/>
    </location>
</feature>
<feature type="compositionally biased region" description="Polar residues" evidence="1">
    <location>
        <begin position="202"/>
        <end position="211"/>
    </location>
</feature>
<feature type="region of interest" description="Disordered" evidence="1">
    <location>
        <begin position="443"/>
        <end position="637"/>
    </location>
</feature>
<evidence type="ECO:0000313" key="3">
    <source>
        <dbReference type="Proteomes" id="UP001301958"/>
    </source>
</evidence>
<dbReference type="AlphaFoldDB" id="A0AAN7BWF7"/>
<feature type="compositionally biased region" description="Polar residues" evidence="1">
    <location>
        <begin position="816"/>
        <end position="834"/>
    </location>
</feature>
<feature type="compositionally biased region" description="Acidic residues" evidence="1">
    <location>
        <begin position="531"/>
        <end position="544"/>
    </location>
</feature>
<protein>
    <submittedName>
        <fullName evidence="2">Uncharacterized protein</fullName>
    </submittedName>
</protein>
<feature type="compositionally biased region" description="Basic and acidic residues" evidence="1">
    <location>
        <begin position="135"/>
        <end position="147"/>
    </location>
</feature>
<feature type="region of interest" description="Disordered" evidence="1">
    <location>
        <begin position="716"/>
        <end position="745"/>
    </location>
</feature>
<name>A0AAN7BWF7_9PEZI</name>
<feature type="region of interest" description="Disordered" evidence="1">
    <location>
        <begin position="100"/>
        <end position="211"/>
    </location>
</feature>
<feature type="compositionally biased region" description="Acidic residues" evidence="1">
    <location>
        <begin position="765"/>
        <end position="776"/>
    </location>
</feature>
<dbReference type="Proteomes" id="UP001301958">
    <property type="component" value="Unassembled WGS sequence"/>
</dbReference>
<feature type="region of interest" description="Disordered" evidence="1">
    <location>
        <begin position="223"/>
        <end position="256"/>
    </location>
</feature>
<proteinExistence type="predicted"/>
<evidence type="ECO:0000313" key="2">
    <source>
        <dbReference type="EMBL" id="KAK4230894.1"/>
    </source>
</evidence>
<feature type="compositionally biased region" description="Basic and acidic residues" evidence="1">
    <location>
        <begin position="568"/>
        <end position="577"/>
    </location>
</feature>
<dbReference type="EMBL" id="MU865296">
    <property type="protein sequence ID" value="KAK4230894.1"/>
    <property type="molecule type" value="Genomic_DNA"/>
</dbReference>
<comment type="caution">
    <text evidence="2">The sequence shown here is derived from an EMBL/GenBank/DDBJ whole genome shotgun (WGS) entry which is preliminary data.</text>
</comment>
<keyword evidence="3" id="KW-1185">Reference proteome</keyword>
<feature type="compositionally biased region" description="Basic and acidic residues" evidence="1">
    <location>
        <begin position="718"/>
        <end position="732"/>
    </location>
</feature>
<feature type="compositionally biased region" description="Acidic residues" evidence="1">
    <location>
        <begin position="225"/>
        <end position="246"/>
    </location>
</feature>
<feature type="compositionally biased region" description="Basic and acidic residues" evidence="1">
    <location>
        <begin position="247"/>
        <end position="256"/>
    </location>
</feature>